<dbReference type="Pfam" id="PF00348">
    <property type="entry name" value="polyprenyl_synt"/>
    <property type="match status" value="1"/>
</dbReference>
<dbReference type="AlphaFoldDB" id="A0A0E0JMT2"/>
<dbReference type="EnsemblPlants" id="OPUNC01G27400.1">
    <property type="protein sequence ID" value="OPUNC01G27400.1"/>
    <property type="gene ID" value="OPUNC01G27400"/>
</dbReference>
<keyword evidence="5" id="KW-0460">Magnesium</keyword>
<dbReference type="eggNOG" id="KOG0711">
    <property type="taxonomic scope" value="Eukaryota"/>
</dbReference>
<reference evidence="8" key="2">
    <citation type="submission" date="2018-05" db="EMBL/GenBank/DDBJ databases">
        <title>OpunRS2 (Oryza punctata Reference Sequence Version 2).</title>
        <authorList>
            <person name="Zhang J."/>
            <person name="Kudrna D."/>
            <person name="Lee S."/>
            <person name="Talag J."/>
            <person name="Welchert J."/>
            <person name="Wing R.A."/>
        </authorList>
    </citation>
    <scope>NUCLEOTIDE SEQUENCE [LARGE SCALE GENOMIC DNA]</scope>
</reference>
<dbReference type="GO" id="GO:0046872">
    <property type="term" value="F:metal ion binding"/>
    <property type="evidence" value="ECO:0007669"/>
    <property type="project" value="UniProtKB-KW"/>
</dbReference>
<keyword evidence="9" id="KW-1185">Reference proteome</keyword>
<evidence type="ECO:0000256" key="3">
    <source>
        <dbReference type="ARBA" id="ARBA00022679"/>
    </source>
</evidence>
<dbReference type="InterPro" id="IPR039702">
    <property type="entry name" value="FPS1-like"/>
</dbReference>
<dbReference type="GO" id="GO:0005737">
    <property type="term" value="C:cytoplasm"/>
    <property type="evidence" value="ECO:0007669"/>
    <property type="project" value="TreeGrafter"/>
</dbReference>
<dbReference type="GO" id="GO:0004337">
    <property type="term" value="F:(2E,6E)-farnesyl diphosphate synthase activity"/>
    <property type="evidence" value="ECO:0007669"/>
    <property type="project" value="TreeGrafter"/>
</dbReference>
<dbReference type="InterPro" id="IPR033749">
    <property type="entry name" value="Polyprenyl_synt_CS"/>
</dbReference>
<keyword evidence="4" id="KW-0479">Metal-binding</keyword>
<evidence type="ECO:0000256" key="7">
    <source>
        <dbReference type="RuleBase" id="RU004466"/>
    </source>
</evidence>
<dbReference type="PROSITE" id="PS00723">
    <property type="entry name" value="POLYPRENYL_SYNTHASE_1"/>
    <property type="match status" value="1"/>
</dbReference>
<dbReference type="OMA" id="NVHVYRR"/>
<keyword evidence="3 7" id="KW-0808">Transferase</keyword>
<dbReference type="InterPro" id="IPR000092">
    <property type="entry name" value="Polyprenyl_synt"/>
</dbReference>
<organism evidence="8">
    <name type="scientific">Oryza punctata</name>
    <name type="common">Red rice</name>
    <dbReference type="NCBI Taxonomy" id="4537"/>
    <lineage>
        <taxon>Eukaryota</taxon>
        <taxon>Viridiplantae</taxon>
        <taxon>Streptophyta</taxon>
        <taxon>Embryophyta</taxon>
        <taxon>Tracheophyta</taxon>
        <taxon>Spermatophyta</taxon>
        <taxon>Magnoliopsida</taxon>
        <taxon>Liliopsida</taxon>
        <taxon>Poales</taxon>
        <taxon>Poaceae</taxon>
        <taxon>BOP clade</taxon>
        <taxon>Oryzoideae</taxon>
        <taxon>Oryzeae</taxon>
        <taxon>Oryzinae</taxon>
        <taxon>Oryza</taxon>
    </lineage>
</organism>
<dbReference type="PANTHER" id="PTHR11525:SF3">
    <property type="entry name" value="OS01G0695300 PROTEIN"/>
    <property type="match status" value="1"/>
</dbReference>
<dbReference type="SUPFAM" id="SSF48576">
    <property type="entry name" value="Terpenoid synthases"/>
    <property type="match status" value="1"/>
</dbReference>
<protein>
    <recommendedName>
        <fullName evidence="10">Farnesyl pyrophosphate synthase</fullName>
    </recommendedName>
</protein>
<comment type="similarity">
    <text evidence="2 7">Belongs to the FPP/GGPP synthase family.</text>
</comment>
<evidence type="ECO:0000313" key="8">
    <source>
        <dbReference type="EnsemblPlants" id="OPUNC01G27400.1"/>
    </source>
</evidence>
<dbReference type="InterPro" id="IPR008949">
    <property type="entry name" value="Isoprenoid_synthase_dom_sf"/>
</dbReference>
<dbReference type="Gene3D" id="1.10.600.10">
    <property type="entry name" value="Farnesyl Diphosphate Synthase"/>
    <property type="match status" value="1"/>
</dbReference>
<comment type="cofactor">
    <cofactor evidence="1">
        <name>Mg(2+)</name>
        <dbReference type="ChEBI" id="CHEBI:18420"/>
    </cofactor>
</comment>
<reference evidence="8" key="1">
    <citation type="submission" date="2015-04" db="UniProtKB">
        <authorList>
            <consortium name="EnsemblPlants"/>
        </authorList>
    </citation>
    <scope>IDENTIFICATION</scope>
</reference>
<evidence type="ECO:0000256" key="2">
    <source>
        <dbReference type="ARBA" id="ARBA00006706"/>
    </source>
</evidence>
<sequence length="374" mass="42542">MAATGAGASGPAAETAAATFRRVYDTLKAGLLRDPSFDFNDDAIQWLESVSATPERSTELISEQMLDYNVLGGEKNMLFRSMRPKNGALGCGKLNRGLAVVESYKILKAASATEPSEEELFLACILGWGIEWLQAYFLVLDDIMDNSLTRRGKPCWFRLPKVGLIAINDGLVLRNQISRIFRRYFCGKSYYVDLLDLFNETTSGQLLDQITTNEGRKDLNKYRRIVEYKTAYYSFYLPVACALLLFGESLDNYVQVKHILVEMGAYFQSQIGSDIEDFKCSWLFVQALERADEKQKGVLFVRPTQYRTENYGKSDPACVTKVKDLYSELDLQRVFSEYERESYENLISAIEAQPNEAVRAVLKSFLHKIYKRSK</sequence>
<dbReference type="PANTHER" id="PTHR11525">
    <property type="entry name" value="FARNESYL-PYROPHOSPHATE SYNTHETASE"/>
    <property type="match status" value="1"/>
</dbReference>
<accession>A0A0E0JMT2</accession>
<evidence type="ECO:0000256" key="1">
    <source>
        <dbReference type="ARBA" id="ARBA00001946"/>
    </source>
</evidence>
<keyword evidence="6" id="KW-0414">Isoprene biosynthesis</keyword>
<dbReference type="GO" id="GO:0004161">
    <property type="term" value="F:dimethylallyltranstransferase activity"/>
    <property type="evidence" value="ECO:0007669"/>
    <property type="project" value="TreeGrafter"/>
</dbReference>
<evidence type="ECO:0000313" key="9">
    <source>
        <dbReference type="Proteomes" id="UP000026962"/>
    </source>
</evidence>
<proteinExistence type="inferred from homology"/>
<evidence type="ECO:0008006" key="10">
    <source>
        <dbReference type="Google" id="ProtNLM"/>
    </source>
</evidence>
<dbReference type="Gramene" id="OPUNC01G27400.1">
    <property type="protein sequence ID" value="OPUNC01G27400.1"/>
    <property type="gene ID" value="OPUNC01G27400"/>
</dbReference>
<dbReference type="CDD" id="cd00685">
    <property type="entry name" value="Trans_IPPS_HT"/>
    <property type="match status" value="1"/>
</dbReference>
<evidence type="ECO:0000256" key="4">
    <source>
        <dbReference type="ARBA" id="ARBA00022723"/>
    </source>
</evidence>
<dbReference type="Proteomes" id="UP000026962">
    <property type="component" value="Chromosome 1"/>
</dbReference>
<dbReference type="GO" id="GO:0045337">
    <property type="term" value="P:farnesyl diphosphate biosynthetic process"/>
    <property type="evidence" value="ECO:0007669"/>
    <property type="project" value="TreeGrafter"/>
</dbReference>
<evidence type="ECO:0000256" key="6">
    <source>
        <dbReference type="ARBA" id="ARBA00023229"/>
    </source>
</evidence>
<name>A0A0E0JMT2_ORYPU</name>
<dbReference type="STRING" id="4537.A0A0E0JMT2"/>
<evidence type="ECO:0000256" key="5">
    <source>
        <dbReference type="ARBA" id="ARBA00022842"/>
    </source>
</evidence>